<accession>A0A5P8M9D2</accession>
<dbReference type="InterPro" id="IPR001789">
    <property type="entry name" value="Sig_transdc_resp-reg_receiver"/>
</dbReference>
<evidence type="ECO:0000259" key="6">
    <source>
        <dbReference type="PROSITE" id="PS50110"/>
    </source>
</evidence>
<protein>
    <submittedName>
        <fullName evidence="7">Response regulator</fullName>
    </submittedName>
</protein>
<keyword evidence="4" id="KW-0597">Phosphoprotein</keyword>
<evidence type="ECO:0000313" key="7">
    <source>
        <dbReference type="EMBL" id="QFR24924.1"/>
    </source>
</evidence>
<dbReference type="SMART" id="SM00448">
    <property type="entry name" value="REC"/>
    <property type="match status" value="1"/>
</dbReference>
<dbReference type="EMBL" id="CP045143">
    <property type="protein sequence ID" value="QFR24924.1"/>
    <property type="molecule type" value="Genomic_DNA"/>
</dbReference>
<reference evidence="7 8" key="1">
    <citation type="submission" date="2019-10" db="EMBL/GenBank/DDBJ databases">
        <title>The completed genome of Lactobacillus harbinensis M1.</title>
        <authorList>
            <person name="Zheng Y."/>
        </authorList>
    </citation>
    <scope>NUCLEOTIDE SEQUENCE [LARGE SCALE GENOMIC DNA]</scope>
    <source>
        <strain evidence="7 8">M1</strain>
    </source>
</reference>
<dbReference type="Pfam" id="PF12833">
    <property type="entry name" value="HTH_18"/>
    <property type="match status" value="1"/>
</dbReference>
<dbReference type="Proteomes" id="UP000326779">
    <property type="component" value="Chromosome"/>
</dbReference>
<dbReference type="GO" id="GO:0000160">
    <property type="term" value="P:phosphorelay signal transduction system"/>
    <property type="evidence" value="ECO:0007669"/>
    <property type="project" value="InterPro"/>
</dbReference>
<keyword evidence="1" id="KW-0805">Transcription regulation</keyword>
<gene>
    <name evidence="7" type="ORF">D1010_16900</name>
</gene>
<evidence type="ECO:0000256" key="3">
    <source>
        <dbReference type="ARBA" id="ARBA00023163"/>
    </source>
</evidence>
<dbReference type="CDD" id="cd17536">
    <property type="entry name" value="REC_YesN-like"/>
    <property type="match status" value="1"/>
</dbReference>
<dbReference type="SUPFAM" id="SSF46689">
    <property type="entry name" value="Homeodomain-like"/>
    <property type="match status" value="2"/>
</dbReference>
<feature type="modified residue" description="4-aspartylphosphate" evidence="4">
    <location>
        <position position="99"/>
    </location>
</feature>
<organism evidence="7 8">
    <name type="scientific">Schleiferilactobacillus harbinensis</name>
    <dbReference type="NCBI Taxonomy" id="304207"/>
    <lineage>
        <taxon>Bacteria</taxon>
        <taxon>Bacillati</taxon>
        <taxon>Bacillota</taxon>
        <taxon>Bacilli</taxon>
        <taxon>Lactobacillales</taxon>
        <taxon>Lactobacillaceae</taxon>
        <taxon>Schleiferilactobacillus</taxon>
    </lineage>
</organism>
<dbReference type="InterPro" id="IPR011006">
    <property type="entry name" value="CheY-like_superfamily"/>
</dbReference>
<dbReference type="Pfam" id="PF00072">
    <property type="entry name" value="Response_reg"/>
    <property type="match status" value="1"/>
</dbReference>
<name>A0A5P8M9D2_9LACO</name>
<evidence type="ECO:0000256" key="1">
    <source>
        <dbReference type="ARBA" id="ARBA00023015"/>
    </source>
</evidence>
<feature type="domain" description="Response regulatory" evidence="6">
    <location>
        <begin position="47"/>
        <end position="165"/>
    </location>
</feature>
<dbReference type="InterPro" id="IPR009057">
    <property type="entry name" value="Homeodomain-like_sf"/>
</dbReference>
<dbReference type="Gene3D" id="1.10.10.60">
    <property type="entry name" value="Homeodomain-like"/>
    <property type="match status" value="2"/>
</dbReference>
<dbReference type="PROSITE" id="PS01124">
    <property type="entry name" value="HTH_ARAC_FAMILY_2"/>
    <property type="match status" value="1"/>
</dbReference>
<dbReference type="KEGG" id="lhb:D1010_16900"/>
<sequence>MYSADYGCCMVLTSRCTLQTWILAGSLLILKYPPTPEKHQRSWLMMQVLLVDDDRYIVSALEQQIDWQPLGFTKVWTAYNMVQSQKILAEEAIDLVVSDIEMPQGSGLELLAWMRKQKFYQPLFVFLTNYADFNYAQKALEYQSFDYVLKPVDPDEFTLTVKKAVKRIQEDAARRTAGSTQPSTIWRQYVTGRIDSADQAKLPQHTLNIVSWCHADHATDLTHVQEVIWRLYHDHFTFAAFQLVSFFHIQDRNYGLIFSTPSRSENTGSAQQAAQQFQQKLKELGISVSLLTSPPVPFTKLPQTYSKIHDMAEKRAIHRGTLMSLADYQPQADTYVAPDYNQIRTLLTAHNPDAVIAYFRDYLRRTDAAGQLTRDNMARLREDFIQLMYVALQAQQISAHELFKNDTFAQLQKRSLNSIESLLDFIAYLVKTAVTHMTFIDRHDNVALQLKNYIDQHLGDDLSREVLADLVFLNPDYTGRLFKEEYGLSLTSYIIQQRVQQAEYLLIHTNLTIQKIAETVGYTNFSYFTKMFKKVTNMPPMQYRQEHQELK</sequence>
<evidence type="ECO:0000256" key="4">
    <source>
        <dbReference type="PROSITE-ProRule" id="PRU00169"/>
    </source>
</evidence>
<evidence type="ECO:0000256" key="2">
    <source>
        <dbReference type="ARBA" id="ARBA00023125"/>
    </source>
</evidence>
<dbReference type="GO" id="GO:0003700">
    <property type="term" value="F:DNA-binding transcription factor activity"/>
    <property type="evidence" value="ECO:0007669"/>
    <property type="project" value="InterPro"/>
</dbReference>
<dbReference type="PROSITE" id="PS50110">
    <property type="entry name" value="RESPONSE_REGULATORY"/>
    <property type="match status" value="1"/>
</dbReference>
<keyword evidence="3" id="KW-0804">Transcription</keyword>
<evidence type="ECO:0000259" key="5">
    <source>
        <dbReference type="PROSITE" id="PS01124"/>
    </source>
</evidence>
<dbReference type="PANTHER" id="PTHR43280:SF28">
    <property type="entry name" value="HTH-TYPE TRANSCRIPTIONAL ACTIVATOR RHAS"/>
    <property type="match status" value="1"/>
</dbReference>
<proteinExistence type="predicted"/>
<dbReference type="PANTHER" id="PTHR43280">
    <property type="entry name" value="ARAC-FAMILY TRANSCRIPTIONAL REGULATOR"/>
    <property type="match status" value="1"/>
</dbReference>
<feature type="domain" description="HTH araC/xylS-type" evidence="5">
    <location>
        <begin position="448"/>
        <end position="546"/>
    </location>
</feature>
<evidence type="ECO:0000313" key="8">
    <source>
        <dbReference type="Proteomes" id="UP000326779"/>
    </source>
</evidence>
<dbReference type="GO" id="GO:0043565">
    <property type="term" value="F:sequence-specific DNA binding"/>
    <property type="evidence" value="ECO:0007669"/>
    <property type="project" value="InterPro"/>
</dbReference>
<dbReference type="InterPro" id="IPR020449">
    <property type="entry name" value="Tscrpt_reg_AraC-type_HTH"/>
</dbReference>
<dbReference type="AlphaFoldDB" id="A0A5P8M9D2"/>
<keyword evidence="2" id="KW-0238">DNA-binding</keyword>
<dbReference type="Gene3D" id="3.40.50.2300">
    <property type="match status" value="1"/>
</dbReference>
<dbReference type="SMART" id="SM00342">
    <property type="entry name" value="HTH_ARAC"/>
    <property type="match status" value="1"/>
</dbReference>
<dbReference type="InterPro" id="IPR018060">
    <property type="entry name" value="HTH_AraC"/>
</dbReference>
<dbReference type="InterPro" id="IPR018062">
    <property type="entry name" value="HTH_AraC-typ_CS"/>
</dbReference>
<dbReference type="PROSITE" id="PS00041">
    <property type="entry name" value="HTH_ARAC_FAMILY_1"/>
    <property type="match status" value="1"/>
</dbReference>
<dbReference type="SUPFAM" id="SSF52172">
    <property type="entry name" value="CheY-like"/>
    <property type="match status" value="1"/>
</dbReference>
<dbReference type="PRINTS" id="PR00032">
    <property type="entry name" value="HTHARAC"/>
</dbReference>